<evidence type="ECO:0000256" key="3">
    <source>
        <dbReference type="SAM" id="SignalP"/>
    </source>
</evidence>
<feature type="compositionally biased region" description="Polar residues" evidence="2">
    <location>
        <begin position="277"/>
        <end position="291"/>
    </location>
</feature>
<feature type="coiled-coil region" evidence="1">
    <location>
        <begin position="346"/>
        <end position="373"/>
    </location>
</feature>
<feature type="compositionally biased region" description="Low complexity" evidence="2">
    <location>
        <begin position="258"/>
        <end position="276"/>
    </location>
</feature>
<evidence type="ECO:0000313" key="4">
    <source>
        <dbReference type="EMBL" id="ADU92463.1"/>
    </source>
</evidence>
<dbReference type="Proteomes" id="UP000007472">
    <property type="component" value="Chromosome"/>
</dbReference>
<dbReference type="AlphaFoldDB" id="A0A654KJ36"/>
<organism evidence="4 5">
    <name type="scientific">Taylorella equigenitalis (strain MCE9)</name>
    <dbReference type="NCBI Taxonomy" id="937774"/>
    <lineage>
        <taxon>Bacteria</taxon>
        <taxon>Pseudomonadati</taxon>
        <taxon>Pseudomonadota</taxon>
        <taxon>Betaproteobacteria</taxon>
        <taxon>Burkholderiales</taxon>
        <taxon>Alcaligenaceae</taxon>
        <taxon>Taylorella</taxon>
    </lineage>
</organism>
<keyword evidence="1" id="KW-0175">Coiled coil</keyword>
<dbReference type="EMBL" id="CP002456">
    <property type="protein sequence ID" value="ADU92463.1"/>
    <property type="molecule type" value="Genomic_DNA"/>
</dbReference>
<reference evidence="4 5" key="1">
    <citation type="journal article" date="2011" name="J. Bacteriol.">
        <title>Genome sequence of Taylorella equigenitalis MCE9, the causative agent of contagious equine metritis.</title>
        <authorList>
            <person name="Hebert L."/>
            <person name="Moumen B."/>
            <person name="Duquesne F."/>
            <person name="Breuil M.F."/>
            <person name="Laugier C."/>
            <person name="Batto J.M."/>
            <person name="Renault P."/>
            <person name="Petry S."/>
        </authorList>
    </citation>
    <scope>NUCLEOTIDE SEQUENCE [LARGE SCALE GENOMIC DNA]</scope>
    <source>
        <strain evidence="4 5">MCE9</strain>
    </source>
</reference>
<feature type="coiled-coil region" evidence="1">
    <location>
        <begin position="179"/>
        <end position="223"/>
    </location>
</feature>
<feature type="compositionally biased region" description="Low complexity" evidence="2">
    <location>
        <begin position="292"/>
        <end position="317"/>
    </location>
</feature>
<accession>A0A654KJ36</accession>
<feature type="region of interest" description="Disordered" evidence="2">
    <location>
        <begin position="255"/>
        <end position="332"/>
    </location>
</feature>
<name>A0A654KJ36_TAYEM</name>
<feature type="chain" id="PRO_5024852567" evidence="3">
    <location>
        <begin position="24"/>
        <end position="378"/>
    </location>
</feature>
<feature type="signal peptide" evidence="3">
    <location>
        <begin position="1"/>
        <end position="23"/>
    </location>
</feature>
<sequence>MFGLNKFIVASMLSFGVISVAISATQFEGHIDAKSAHHGSFHHDSVAFQLLNPKSINKELTLNNEQKLLFKDALDFHKAMTKELKEKSEANRQSQLTLISSNTPNLEAVFSADNLVMEEFLLKTKEYQSRLLKFWNSLDKSQKDKLVSAYQNKINNSVKPITFESTIVMPATDSQLLALEGQDSLMDRAKKQDEELEELNAPIDKYNAQLDETNKHLDKKIEAIDTDPEKYTQDMLKAMGVPPESMLHVDKVPENMRPTSAQPATVAPSTATPTYTQPSYISPSPVQPTNVQPSAQYQPPVQSQPAPVAQPPAQAQPAPAPQPTAVDPGDEALQMIYQDSYNPEGYEKLMEHSNKVMSDFEKLEKQLEEDEKKAQQYK</sequence>
<evidence type="ECO:0000313" key="5">
    <source>
        <dbReference type="Proteomes" id="UP000007472"/>
    </source>
</evidence>
<proteinExistence type="predicted"/>
<gene>
    <name evidence="4" type="ordered locus">TEQUI_1551</name>
</gene>
<protein>
    <submittedName>
        <fullName evidence="4">Uncharacterized protein</fullName>
    </submittedName>
</protein>
<evidence type="ECO:0000256" key="2">
    <source>
        <dbReference type="SAM" id="MobiDB-lite"/>
    </source>
</evidence>
<dbReference type="KEGG" id="teq:TEQUI_1551"/>
<evidence type="ECO:0000256" key="1">
    <source>
        <dbReference type="SAM" id="Coils"/>
    </source>
</evidence>
<keyword evidence="3" id="KW-0732">Signal</keyword>